<dbReference type="PANTHER" id="PTHR42720">
    <property type="entry name" value="GLYCEROL-3-PHOSPHATE DEHYDROGENASE"/>
    <property type="match status" value="1"/>
</dbReference>
<dbReference type="Proteomes" id="UP000018227">
    <property type="component" value="Unassembled WGS sequence"/>
</dbReference>
<feature type="domain" description="BFD-like [2Fe-2S]-binding" evidence="2">
    <location>
        <begin position="403"/>
        <end position="457"/>
    </location>
</feature>
<dbReference type="Gene3D" id="3.50.50.60">
    <property type="entry name" value="FAD/NAD(P)-binding domain"/>
    <property type="match status" value="1"/>
</dbReference>
<comment type="caution">
    <text evidence="3">The sequence shown here is derived from an EMBL/GenBank/DDBJ whole genome shotgun (WGS) entry which is preliminary data.</text>
</comment>
<dbReference type="Gene3D" id="3.30.9.10">
    <property type="entry name" value="D-Amino Acid Oxidase, subunit A, domain 2"/>
    <property type="match status" value="1"/>
</dbReference>
<dbReference type="HOGENOM" id="CLU_024775_3_1_9"/>
<dbReference type="InterPro" id="IPR041854">
    <property type="entry name" value="BFD-like_2Fe2S-bd_dom_sf"/>
</dbReference>
<dbReference type="Pfam" id="PF04324">
    <property type="entry name" value="Fer2_BFD"/>
    <property type="match status" value="1"/>
</dbReference>
<organism evidence="3 4">
    <name type="scientific">Catonella morbi ATCC 51271</name>
    <dbReference type="NCBI Taxonomy" id="592026"/>
    <lineage>
        <taxon>Bacteria</taxon>
        <taxon>Bacillati</taxon>
        <taxon>Bacillota</taxon>
        <taxon>Clostridia</taxon>
        <taxon>Lachnospirales</taxon>
        <taxon>Lachnospiraceae</taxon>
        <taxon>Catonella</taxon>
    </lineage>
</organism>
<dbReference type="AlphaFoldDB" id="V2Z5A1"/>
<dbReference type="PRINTS" id="PR00420">
    <property type="entry name" value="RNGMNOXGNASE"/>
</dbReference>
<protein>
    <submittedName>
        <fullName evidence="3">FAD dependent oxidoreductase</fullName>
    </submittedName>
</protein>
<dbReference type="InterPro" id="IPR006076">
    <property type="entry name" value="FAD-dep_OxRdtase"/>
</dbReference>
<name>V2Z5A1_9FIRM</name>
<dbReference type="Gene3D" id="1.10.10.1100">
    <property type="entry name" value="BFD-like [2Fe-2S]-binding domain"/>
    <property type="match status" value="1"/>
</dbReference>
<dbReference type="InterPro" id="IPR036188">
    <property type="entry name" value="FAD/NAD-bd_sf"/>
</dbReference>
<accession>V2Z5A1</accession>
<evidence type="ECO:0000313" key="3">
    <source>
        <dbReference type="EMBL" id="ESL02080.1"/>
    </source>
</evidence>
<keyword evidence="4" id="KW-1185">Reference proteome</keyword>
<proteinExistence type="predicted"/>
<dbReference type="eggNOG" id="COG0579">
    <property type="taxonomic scope" value="Bacteria"/>
</dbReference>
<evidence type="ECO:0000313" key="4">
    <source>
        <dbReference type="Proteomes" id="UP000018227"/>
    </source>
</evidence>
<gene>
    <name evidence="3" type="ORF">GCWU0000282_002899</name>
</gene>
<sequence>MENIMGSYDVVIIGAGVVGSAVARELSRYELSVAVLEKEEDVCSGTSKANSGIVHAGHDAKPGSNKAKFNVEGSKMMPGLAKELDFEFENNGSLVLCFDDADRYKLTELLERGRENGVKELRIIEGDEVRRIEPEVTDEVVAALLAPTGGIVCPFGLTIALAENACDNGVEFRFLTKVENIKKIETDFIITTNRGEIRAKYIVNAAGVYADTMHNFVSSHKLQIKPRKGDYCLLDKGLDGFVKRTVFQLPSSKGKGILVTPTVHGNPMLGPTATETDDREGNETTAADLAYVLEMSGKSVRDVPFRQIITSFSGLRAAEAGGDFVIGEADDCEGFFDAAGIQSPGLTSAPAIGKFLAEQIADRAEAKVKLNWNGKRKRIVKAALLLGEKRAELIKENPKYGKIVCRCEEISEAEIIDAITRTLGATSLDGLKRRVRQGAGRCQAGFCTQRAMELLSEYAHIPIDKVTKNAPGSELLVSKEDE</sequence>
<dbReference type="InterPro" id="IPR007419">
    <property type="entry name" value="BFD-like_2Fe2S-bd_dom"/>
</dbReference>
<dbReference type="InterPro" id="IPR052745">
    <property type="entry name" value="G3P_Oxidase/Oxidoreductase"/>
</dbReference>
<dbReference type="SUPFAM" id="SSF51905">
    <property type="entry name" value="FAD/NAD(P)-binding domain"/>
    <property type="match status" value="1"/>
</dbReference>
<feature type="domain" description="FAD dependent oxidoreductase" evidence="1">
    <location>
        <begin position="9"/>
        <end position="358"/>
    </location>
</feature>
<evidence type="ECO:0000259" key="2">
    <source>
        <dbReference type="Pfam" id="PF04324"/>
    </source>
</evidence>
<evidence type="ECO:0000259" key="1">
    <source>
        <dbReference type="Pfam" id="PF01266"/>
    </source>
</evidence>
<dbReference type="CDD" id="cd19946">
    <property type="entry name" value="GlpA-like_Fer2_BFD-like"/>
    <property type="match status" value="1"/>
</dbReference>
<dbReference type="PANTHER" id="PTHR42720:SF1">
    <property type="entry name" value="GLYCEROL 3-PHOSPHATE OXIDASE"/>
    <property type="match status" value="1"/>
</dbReference>
<dbReference type="EMBL" id="ACIL03000017">
    <property type="protein sequence ID" value="ESL02080.1"/>
    <property type="molecule type" value="Genomic_DNA"/>
</dbReference>
<dbReference type="STRING" id="592026.GCWU0000282_002899"/>
<reference evidence="3 4" key="1">
    <citation type="submission" date="2013-06" db="EMBL/GenBank/DDBJ databases">
        <authorList>
            <person name="Weinstock G."/>
            <person name="Sodergren E."/>
            <person name="Clifton S."/>
            <person name="Fulton L."/>
            <person name="Fulton B."/>
            <person name="Courtney L."/>
            <person name="Fronick C."/>
            <person name="Harrison M."/>
            <person name="Strong C."/>
            <person name="Farmer C."/>
            <person name="Delahaunty K."/>
            <person name="Markovic C."/>
            <person name="Hall O."/>
            <person name="Minx P."/>
            <person name="Tomlinson C."/>
            <person name="Mitreva M."/>
            <person name="Nelson J."/>
            <person name="Hou S."/>
            <person name="Wollam A."/>
            <person name="Pepin K.H."/>
            <person name="Johnson M."/>
            <person name="Bhonagiri V."/>
            <person name="Nash W.E."/>
            <person name="Warren W."/>
            <person name="Chinwalla A."/>
            <person name="Mardis E.R."/>
            <person name="Wilson R.K."/>
        </authorList>
    </citation>
    <scope>NUCLEOTIDE SEQUENCE [LARGE SCALE GENOMIC DNA]</scope>
    <source>
        <strain evidence="3 4">ATCC 51271</strain>
    </source>
</reference>
<dbReference type="Pfam" id="PF01266">
    <property type="entry name" value="DAO"/>
    <property type="match status" value="1"/>
</dbReference>
<dbReference type="RefSeq" id="WP_023355742.1">
    <property type="nucleotide sequence ID" value="NZ_KI535370.1"/>
</dbReference>